<feature type="chain" id="PRO_5028387048" evidence="7">
    <location>
        <begin position="22"/>
        <end position="489"/>
    </location>
</feature>
<dbReference type="GO" id="GO:0004185">
    <property type="term" value="F:serine-type carboxypeptidase activity"/>
    <property type="evidence" value="ECO:0007669"/>
    <property type="project" value="InterPro"/>
</dbReference>
<evidence type="ECO:0000256" key="7">
    <source>
        <dbReference type="SAM" id="SignalP"/>
    </source>
</evidence>
<dbReference type="RefSeq" id="XP_034234934.1">
    <property type="nucleotide sequence ID" value="XM_034379043.1"/>
</dbReference>
<dbReference type="GO" id="GO:0006508">
    <property type="term" value="P:proteolysis"/>
    <property type="evidence" value="ECO:0007669"/>
    <property type="project" value="UniProtKB-KW"/>
</dbReference>
<dbReference type="GeneID" id="117641579"/>
<dbReference type="InterPro" id="IPR001563">
    <property type="entry name" value="Peptidase_S10"/>
</dbReference>
<evidence type="ECO:0000256" key="3">
    <source>
        <dbReference type="ARBA" id="ARBA00022670"/>
    </source>
</evidence>
<keyword evidence="8" id="KW-1185">Reference proteome</keyword>
<dbReference type="AlphaFoldDB" id="A0A6P8ZJ89"/>
<comment type="similarity">
    <text evidence="1">Belongs to the peptidase S10 family.</text>
</comment>
<dbReference type="InParanoid" id="A0A6P8ZJ89"/>
<dbReference type="Proteomes" id="UP000515158">
    <property type="component" value="Unplaced"/>
</dbReference>
<evidence type="ECO:0000256" key="4">
    <source>
        <dbReference type="ARBA" id="ARBA00022729"/>
    </source>
</evidence>
<dbReference type="Gene3D" id="3.40.50.1820">
    <property type="entry name" value="alpha/beta hydrolase"/>
    <property type="match status" value="1"/>
</dbReference>
<name>A0A6P8ZJ89_THRPL</name>
<sequence length="489" mass="52876">MFLHAALHAALAVLLLPPCWSLCLAMDGVKAAADEAASNNNDAVDPDPPPLRLTPLLEAGNVTGARTLAEVPALLASGCCTSYSGFLTVDKEHDSNLLFWFFRAETRPKKAPLVVWLQGGPGTSMMRPVFLENGPYRLDGKSGRLERRQGTWTQRHNMLYFDNPVGTGYSFTGSPDGLSKTVGEISRSLIEALRQFFVMFPGQRTRDLYIAGESFGGKMATALAHAIYRLPEPADPSAAFNLKGVMVINGLVDVESQLDKSDIVYNLGLVDEAGRDEMKAAAAEQLRLVREGRWLEALKLSKDECGSVVSPQETGMAGLTNYLLWNGTQDDGFSDLAQHAFIRRALHVGNTPFTARASAVAAALRDDLAVSALPMLAELADSPVRVLVVSGQMDLCLPYRLTANFLRAMAWSGADQWASAPRVTWCVRGQLAGYAKTVRGLTGLTHVLVRNAGHYLGQDQPRWAANVAATFTDGASFDTCEERCALGTV</sequence>
<evidence type="ECO:0000256" key="1">
    <source>
        <dbReference type="ARBA" id="ARBA00009431"/>
    </source>
</evidence>
<evidence type="ECO:0000313" key="9">
    <source>
        <dbReference type="RefSeq" id="XP_034234934.1"/>
    </source>
</evidence>
<keyword evidence="4 7" id="KW-0732">Signal</keyword>
<dbReference type="PRINTS" id="PR00724">
    <property type="entry name" value="CRBOXYPTASEC"/>
</dbReference>
<protein>
    <submittedName>
        <fullName evidence="9">Venom serine carboxypeptidase-like</fullName>
    </submittedName>
</protein>
<dbReference type="PANTHER" id="PTHR11802">
    <property type="entry name" value="SERINE PROTEASE FAMILY S10 SERINE CARBOXYPEPTIDASE"/>
    <property type="match status" value="1"/>
</dbReference>
<evidence type="ECO:0000256" key="2">
    <source>
        <dbReference type="ARBA" id="ARBA00022645"/>
    </source>
</evidence>
<evidence type="ECO:0000256" key="6">
    <source>
        <dbReference type="ARBA" id="ARBA00023180"/>
    </source>
</evidence>
<feature type="signal peptide" evidence="7">
    <location>
        <begin position="1"/>
        <end position="21"/>
    </location>
</feature>
<keyword evidence="3" id="KW-0645">Protease</keyword>
<evidence type="ECO:0000256" key="5">
    <source>
        <dbReference type="ARBA" id="ARBA00022801"/>
    </source>
</evidence>
<dbReference type="KEGG" id="tpal:117641579"/>
<keyword evidence="5" id="KW-0378">Hydrolase</keyword>
<evidence type="ECO:0000313" key="8">
    <source>
        <dbReference type="Proteomes" id="UP000515158"/>
    </source>
</evidence>
<reference evidence="9" key="1">
    <citation type="submission" date="2025-08" db="UniProtKB">
        <authorList>
            <consortium name="RefSeq"/>
        </authorList>
    </citation>
    <scope>IDENTIFICATION</scope>
    <source>
        <tissue evidence="9">Total insect</tissue>
    </source>
</reference>
<dbReference type="InterPro" id="IPR029058">
    <property type="entry name" value="AB_hydrolase_fold"/>
</dbReference>
<gene>
    <name evidence="9" type="primary">LOC117641579</name>
</gene>
<dbReference type="OrthoDB" id="443318at2759"/>
<proteinExistence type="inferred from homology"/>
<accession>A0A6P8ZJ89</accession>
<keyword evidence="6" id="KW-0325">Glycoprotein</keyword>
<organism evidence="9">
    <name type="scientific">Thrips palmi</name>
    <name type="common">Melon thrips</name>
    <dbReference type="NCBI Taxonomy" id="161013"/>
    <lineage>
        <taxon>Eukaryota</taxon>
        <taxon>Metazoa</taxon>
        <taxon>Ecdysozoa</taxon>
        <taxon>Arthropoda</taxon>
        <taxon>Hexapoda</taxon>
        <taxon>Insecta</taxon>
        <taxon>Pterygota</taxon>
        <taxon>Neoptera</taxon>
        <taxon>Paraneoptera</taxon>
        <taxon>Thysanoptera</taxon>
        <taxon>Terebrantia</taxon>
        <taxon>Thripoidea</taxon>
        <taxon>Thripidae</taxon>
        <taxon>Thrips</taxon>
    </lineage>
</organism>
<keyword evidence="2" id="KW-0121">Carboxypeptidase</keyword>
<dbReference type="PANTHER" id="PTHR11802:SF472">
    <property type="entry name" value="SERINE CARBOXYPEPTIDASE CPVL-RELATED"/>
    <property type="match status" value="1"/>
</dbReference>
<dbReference type="Pfam" id="PF00450">
    <property type="entry name" value="Peptidase_S10"/>
    <property type="match status" value="1"/>
</dbReference>
<dbReference type="SUPFAM" id="SSF53474">
    <property type="entry name" value="alpha/beta-Hydrolases"/>
    <property type="match status" value="1"/>
</dbReference>